<dbReference type="Pfam" id="PF01266">
    <property type="entry name" value="DAO"/>
    <property type="match status" value="1"/>
</dbReference>
<name>A0A7S4CWV7_9EUGL</name>
<accession>A0A7S4CWV7</accession>
<dbReference type="GO" id="GO:0016491">
    <property type="term" value="F:oxidoreductase activity"/>
    <property type="evidence" value="ECO:0007669"/>
    <property type="project" value="UniProtKB-KW"/>
</dbReference>
<comment type="function">
    <text evidence="3">Required for the assembly of the mitochondrial membrane respiratory chain NADH dehydrogenase (Complex I). Involved in mid-late stages of complex I assembly.</text>
</comment>
<feature type="domain" description="FAD dependent oxidoreductase" evidence="5">
    <location>
        <begin position="17"/>
        <end position="468"/>
    </location>
</feature>
<reference evidence="6" key="1">
    <citation type="submission" date="2021-01" db="EMBL/GenBank/DDBJ databases">
        <authorList>
            <person name="Corre E."/>
            <person name="Pelletier E."/>
            <person name="Niang G."/>
            <person name="Scheremetjew M."/>
            <person name="Finn R."/>
            <person name="Kale V."/>
            <person name="Holt S."/>
            <person name="Cochrane G."/>
            <person name="Meng A."/>
            <person name="Brown T."/>
            <person name="Cohen L."/>
        </authorList>
    </citation>
    <scope>NUCLEOTIDE SEQUENCE</scope>
    <source>
        <strain evidence="6">CCMP1594</strain>
    </source>
</reference>
<dbReference type="Gene3D" id="3.30.9.10">
    <property type="entry name" value="D-Amino Acid Oxidase, subunit A, domain 2"/>
    <property type="match status" value="1"/>
</dbReference>
<dbReference type="InterPro" id="IPR006076">
    <property type="entry name" value="FAD-dep_OxRdtase"/>
</dbReference>
<proteinExistence type="predicted"/>
<evidence type="ECO:0000256" key="2">
    <source>
        <dbReference type="ARBA" id="ARBA00039785"/>
    </source>
</evidence>
<keyword evidence="1" id="KW-0560">Oxidoreductase</keyword>
<dbReference type="EMBL" id="HBJA01056588">
    <property type="protein sequence ID" value="CAE0808872.1"/>
    <property type="molecule type" value="Transcribed_RNA"/>
</dbReference>
<dbReference type="Gene3D" id="3.50.50.60">
    <property type="entry name" value="FAD/NAD(P)-binding domain"/>
    <property type="match status" value="2"/>
</dbReference>
<feature type="region of interest" description="Disordered" evidence="4">
    <location>
        <begin position="338"/>
        <end position="369"/>
    </location>
</feature>
<dbReference type="InterPro" id="IPR036188">
    <property type="entry name" value="FAD/NAD-bd_sf"/>
</dbReference>
<dbReference type="GO" id="GO:0005737">
    <property type="term" value="C:cytoplasm"/>
    <property type="evidence" value="ECO:0007669"/>
    <property type="project" value="TreeGrafter"/>
</dbReference>
<protein>
    <recommendedName>
        <fullName evidence="2">FAD-dependent oxidoreductase domain-containing protein 1</fullName>
    </recommendedName>
</protein>
<evidence type="ECO:0000313" key="6">
    <source>
        <dbReference type="EMBL" id="CAE0808872.1"/>
    </source>
</evidence>
<evidence type="ECO:0000256" key="1">
    <source>
        <dbReference type="ARBA" id="ARBA00023002"/>
    </source>
</evidence>
<evidence type="ECO:0000256" key="3">
    <source>
        <dbReference type="ARBA" id="ARBA00046185"/>
    </source>
</evidence>
<feature type="compositionally biased region" description="Pro residues" evidence="4">
    <location>
        <begin position="344"/>
        <end position="363"/>
    </location>
</feature>
<dbReference type="PANTHER" id="PTHR13847">
    <property type="entry name" value="SARCOSINE DEHYDROGENASE-RELATED"/>
    <property type="match status" value="1"/>
</dbReference>
<evidence type="ECO:0000259" key="5">
    <source>
        <dbReference type="Pfam" id="PF01266"/>
    </source>
</evidence>
<organism evidence="6">
    <name type="scientific">Eutreptiella gymnastica</name>
    <dbReference type="NCBI Taxonomy" id="73025"/>
    <lineage>
        <taxon>Eukaryota</taxon>
        <taxon>Discoba</taxon>
        <taxon>Euglenozoa</taxon>
        <taxon>Euglenida</taxon>
        <taxon>Spirocuta</taxon>
        <taxon>Euglenophyceae</taxon>
        <taxon>Eutreptiales</taxon>
        <taxon>Eutreptiaceae</taxon>
        <taxon>Eutreptiella</taxon>
    </lineage>
</organism>
<sequence length="506" mass="53314">MADGYSVSKKPCSGKSVVVVGGGVAGVSSAYYLARQGYAVTLLDKDPDLGLGASSLNAGWHRTQSHAPLTSPGTVKSVIKSLGVSEGESVLLVWPSYFLRDPEWMRFGARFMGAVMSSAMRAFFSDYCLHLSKFSADLLVEVAKEEGLADVEWDREDNGWYHMILDNPAMAANLNAPAAMANKQGFPTTVYSLPETKEKLASTPYVGRMQGMAYEETPFIGDCQKWLRRLAEISSEKYGAKFVGNTSACSLKTSGGKVTGVDTVDGRHFPGDIVVLAAGAWTADIAATAGVSVPVIPAKGYSMEFSITEEQAKSVGPAPALFSNSGLAMTVFASEAGKRKKAPAPAPAPAPEAPAPEGAPPAPESAVAAAPAAEELKRIRFSTAAEFSPMSLPGRPAMANYLRRNAKEVIPSLAAEIDVQHVRMGARPQTPDDLPIVSGTKYPNLFINSGGCSYGWRWGPGMGAMLAHAVCGKCPATPTPMPAPAGMSLDRFSMGTYLGKVLGTSQ</sequence>
<dbReference type="PANTHER" id="PTHR13847:SF287">
    <property type="entry name" value="FAD-DEPENDENT OXIDOREDUCTASE DOMAIN-CONTAINING PROTEIN 1"/>
    <property type="match status" value="1"/>
</dbReference>
<dbReference type="SUPFAM" id="SSF51905">
    <property type="entry name" value="FAD/NAD(P)-binding domain"/>
    <property type="match status" value="1"/>
</dbReference>
<dbReference type="AlphaFoldDB" id="A0A7S4CWV7"/>
<evidence type="ECO:0000256" key="4">
    <source>
        <dbReference type="SAM" id="MobiDB-lite"/>
    </source>
</evidence>
<gene>
    <name evidence="6" type="ORF">EGYM00163_LOCUS20003</name>
</gene>